<sequence length="255" mass="26980">MPGISYVHGHQQRRRGDKDQLQGPESDVRDGEKVVIANISTPRLKGVADKILLFISPDSLCSHDQDHDAEDEQDREPYLPNAGGVFVYASQNGLQRSPIHLLFCVLLPGSARLGSGPGPAVSAERPVPGSPPRGSEVPPRSPAAAFNPPRARLRPPGPGRGAGPGLGLSQAGARPGRPPHTHPKPEAPAPSDSSFTPAAAPSQSSQHHRSQPSFGFLFLFFCGPKSCQKRVLCCCCRGGVKRLGDGEVPCPSPVR</sequence>
<feature type="region of interest" description="Disordered" evidence="1">
    <location>
        <begin position="1"/>
        <end position="29"/>
    </location>
</feature>
<reference evidence="2" key="1">
    <citation type="submission" date="2025-08" db="UniProtKB">
        <authorList>
            <consortium name="Ensembl"/>
        </authorList>
    </citation>
    <scope>IDENTIFICATION</scope>
</reference>
<name>A0A8C3D3L3_CAIMO</name>
<dbReference type="AlphaFoldDB" id="A0A8C3D3L3"/>
<reference evidence="2" key="2">
    <citation type="submission" date="2025-09" db="UniProtKB">
        <authorList>
            <consortium name="Ensembl"/>
        </authorList>
    </citation>
    <scope>IDENTIFICATION</scope>
</reference>
<evidence type="ECO:0000313" key="3">
    <source>
        <dbReference type="Proteomes" id="UP000694556"/>
    </source>
</evidence>
<dbReference type="Ensembl" id="ENSCMMT00000031398.1">
    <property type="protein sequence ID" value="ENSCMMP00000028797.1"/>
    <property type="gene ID" value="ENSCMMG00000017518.1"/>
</dbReference>
<evidence type="ECO:0000313" key="2">
    <source>
        <dbReference type="Ensembl" id="ENSCMMP00000028797.1"/>
    </source>
</evidence>
<feature type="region of interest" description="Disordered" evidence="1">
    <location>
        <begin position="115"/>
        <end position="209"/>
    </location>
</feature>
<dbReference type="Proteomes" id="UP000694556">
    <property type="component" value="Unassembled WGS sequence"/>
</dbReference>
<feature type="compositionally biased region" description="Basic and acidic residues" evidence="1">
    <location>
        <begin position="14"/>
        <end position="29"/>
    </location>
</feature>
<feature type="compositionally biased region" description="Low complexity" evidence="1">
    <location>
        <begin position="193"/>
        <end position="205"/>
    </location>
</feature>
<evidence type="ECO:0000256" key="1">
    <source>
        <dbReference type="SAM" id="MobiDB-lite"/>
    </source>
</evidence>
<proteinExistence type="predicted"/>
<protein>
    <submittedName>
        <fullName evidence="2">Uncharacterized protein</fullName>
    </submittedName>
</protein>
<organism evidence="2 3">
    <name type="scientific">Cairina moschata</name>
    <name type="common">Muscovy duck</name>
    <dbReference type="NCBI Taxonomy" id="8855"/>
    <lineage>
        <taxon>Eukaryota</taxon>
        <taxon>Metazoa</taxon>
        <taxon>Chordata</taxon>
        <taxon>Craniata</taxon>
        <taxon>Vertebrata</taxon>
        <taxon>Euteleostomi</taxon>
        <taxon>Archelosauria</taxon>
        <taxon>Archosauria</taxon>
        <taxon>Dinosauria</taxon>
        <taxon>Saurischia</taxon>
        <taxon>Theropoda</taxon>
        <taxon>Coelurosauria</taxon>
        <taxon>Aves</taxon>
        <taxon>Neognathae</taxon>
        <taxon>Galloanserae</taxon>
        <taxon>Anseriformes</taxon>
        <taxon>Anatidae</taxon>
        <taxon>Anatinae</taxon>
        <taxon>Cairina</taxon>
    </lineage>
</organism>
<keyword evidence="3" id="KW-1185">Reference proteome</keyword>
<accession>A0A8C3D3L3</accession>